<dbReference type="SUPFAM" id="SSF46785">
    <property type="entry name" value="Winged helix' DNA-binding domain"/>
    <property type="match status" value="1"/>
</dbReference>
<dbReference type="InterPro" id="IPR036390">
    <property type="entry name" value="WH_DNA-bd_sf"/>
</dbReference>
<dbReference type="PROSITE" id="PS50931">
    <property type="entry name" value="HTH_LYSR"/>
    <property type="match status" value="1"/>
</dbReference>
<comment type="similarity">
    <text evidence="1">Belongs to the LysR transcriptional regulatory family.</text>
</comment>
<keyword evidence="7" id="KW-1185">Reference proteome</keyword>
<evidence type="ECO:0000259" key="5">
    <source>
        <dbReference type="PROSITE" id="PS50931"/>
    </source>
</evidence>
<dbReference type="Proteomes" id="UP000254889">
    <property type="component" value="Chromosome"/>
</dbReference>
<sequence length="305" mass="34426">MDRLKAMQSFVRVMRAGNFSTAARQLGVSRALISRHIIALEQHLGFPLLSRSTRNVAPTEAAHSYLEFCEGVLREMEREQEFGHYREKTATTVKMVGPKSFGTLKLADAILALAKAEPQLQLSLSLEDFSFRANEFMEKGYDIAICISSINDSALISRRIATLEWLVCAAPDYIRRHGRPNHPQDLKHHACLAHLNLEPNDRLWRFDSDGKRLSVKIDGPFQSNSALLLREATLRGLGIAILPLYAVAEDVAAGRLTPLLRRHRLGSRPLAAVYPRSLARSSKVKTVNSWLMRWFREHDPNTYAD</sequence>
<evidence type="ECO:0000256" key="2">
    <source>
        <dbReference type="ARBA" id="ARBA00023015"/>
    </source>
</evidence>
<accession>A0A345ZWZ4</accession>
<dbReference type="GO" id="GO:0003700">
    <property type="term" value="F:DNA-binding transcription factor activity"/>
    <property type="evidence" value="ECO:0007669"/>
    <property type="project" value="InterPro"/>
</dbReference>
<dbReference type="FunFam" id="1.10.10.10:FF:000001">
    <property type="entry name" value="LysR family transcriptional regulator"/>
    <property type="match status" value="1"/>
</dbReference>
<dbReference type="InterPro" id="IPR000847">
    <property type="entry name" value="LysR_HTH_N"/>
</dbReference>
<dbReference type="PANTHER" id="PTHR30537:SF35">
    <property type="entry name" value="TRANSCRIPTIONAL REGULATORY PROTEIN"/>
    <property type="match status" value="1"/>
</dbReference>
<dbReference type="GO" id="GO:0043565">
    <property type="term" value="F:sequence-specific DNA binding"/>
    <property type="evidence" value="ECO:0007669"/>
    <property type="project" value="TreeGrafter"/>
</dbReference>
<dbReference type="Pfam" id="PF00126">
    <property type="entry name" value="HTH_1"/>
    <property type="match status" value="1"/>
</dbReference>
<gene>
    <name evidence="6" type="ORF">DW352_13535</name>
</gene>
<dbReference type="Pfam" id="PF03466">
    <property type="entry name" value="LysR_substrate"/>
    <property type="match status" value="1"/>
</dbReference>
<protein>
    <submittedName>
        <fullName evidence="6">LysR family transcriptional regulator</fullName>
    </submittedName>
</protein>
<reference evidence="6 7" key="1">
    <citation type="submission" date="2018-07" db="EMBL/GenBank/DDBJ databases">
        <authorList>
            <person name="Quirk P.G."/>
            <person name="Krulwich T.A."/>
        </authorList>
    </citation>
    <scope>NUCLEOTIDE SEQUENCE [LARGE SCALE GENOMIC DNA]</scope>
    <source>
        <strain evidence="6 7">CC-BB4</strain>
    </source>
</reference>
<dbReference type="KEGG" id="ptaw:DW352_13535"/>
<keyword evidence="2" id="KW-0805">Transcription regulation</keyword>
<feature type="domain" description="HTH lysR-type" evidence="5">
    <location>
        <begin position="1"/>
        <end position="59"/>
    </location>
</feature>
<dbReference type="PANTHER" id="PTHR30537">
    <property type="entry name" value="HTH-TYPE TRANSCRIPTIONAL REGULATOR"/>
    <property type="match status" value="1"/>
</dbReference>
<dbReference type="GO" id="GO:0006351">
    <property type="term" value="P:DNA-templated transcription"/>
    <property type="evidence" value="ECO:0007669"/>
    <property type="project" value="TreeGrafter"/>
</dbReference>
<evidence type="ECO:0000313" key="6">
    <source>
        <dbReference type="EMBL" id="AXK81441.1"/>
    </source>
</evidence>
<dbReference type="OrthoDB" id="9786526at2"/>
<dbReference type="AlphaFoldDB" id="A0A345ZWZ4"/>
<evidence type="ECO:0000256" key="1">
    <source>
        <dbReference type="ARBA" id="ARBA00009437"/>
    </source>
</evidence>
<organism evidence="6 7">
    <name type="scientific">Pseudolabrys taiwanensis</name>
    <dbReference type="NCBI Taxonomy" id="331696"/>
    <lineage>
        <taxon>Bacteria</taxon>
        <taxon>Pseudomonadati</taxon>
        <taxon>Pseudomonadota</taxon>
        <taxon>Alphaproteobacteria</taxon>
        <taxon>Hyphomicrobiales</taxon>
        <taxon>Xanthobacteraceae</taxon>
        <taxon>Pseudolabrys</taxon>
    </lineage>
</organism>
<keyword evidence="3" id="KW-0238">DNA-binding</keyword>
<evidence type="ECO:0000256" key="3">
    <source>
        <dbReference type="ARBA" id="ARBA00023125"/>
    </source>
</evidence>
<evidence type="ECO:0000256" key="4">
    <source>
        <dbReference type="ARBA" id="ARBA00023163"/>
    </source>
</evidence>
<dbReference type="InterPro" id="IPR036388">
    <property type="entry name" value="WH-like_DNA-bd_sf"/>
</dbReference>
<proteinExistence type="inferred from homology"/>
<keyword evidence="4" id="KW-0804">Transcription</keyword>
<dbReference type="InterPro" id="IPR058163">
    <property type="entry name" value="LysR-type_TF_proteobact-type"/>
</dbReference>
<dbReference type="Gene3D" id="1.10.10.10">
    <property type="entry name" value="Winged helix-like DNA-binding domain superfamily/Winged helix DNA-binding domain"/>
    <property type="match status" value="1"/>
</dbReference>
<dbReference type="RefSeq" id="WP_115691820.1">
    <property type="nucleotide sequence ID" value="NZ_CP031417.1"/>
</dbReference>
<dbReference type="CDD" id="cd08422">
    <property type="entry name" value="PBP2_CrgA_like"/>
    <property type="match status" value="1"/>
</dbReference>
<name>A0A345ZWZ4_9HYPH</name>
<dbReference type="EMBL" id="CP031417">
    <property type="protein sequence ID" value="AXK81441.1"/>
    <property type="molecule type" value="Genomic_DNA"/>
</dbReference>
<evidence type="ECO:0000313" key="7">
    <source>
        <dbReference type="Proteomes" id="UP000254889"/>
    </source>
</evidence>
<dbReference type="InterPro" id="IPR005119">
    <property type="entry name" value="LysR_subst-bd"/>
</dbReference>
<dbReference type="Gene3D" id="3.40.190.290">
    <property type="match status" value="1"/>
</dbReference>
<dbReference type="SUPFAM" id="SSF53850">
    <property type="entry name" value="Periplasmic binding protein-like II"/>
    <property type="match status" value="1"/>
</dbReference>